<dbReference type="GO" id="GO:0006635">
    <property type="term" value="P:fatty acid beta-oxidation"/>
    <property type="evidence" value="ECO:0007669"/>
    <property type="project" value="TreeGrafter"/>
</dbReference>
<organism evidence="3 4">
    <name type="scientific">Strongylus vulgaris</name>
    <name type="common">Blood worm</name>
    <dbReference type="NCBI Taxonomy" id="40348"/>
    <lineage>
        <taxon>Eukaryota</taxon>
        <taxon>Metazoa</taxon>
        <taxon>Ecdysozoa</taxon>
        <taxon>Nematoda</taxon>
        <taxon>Chromadorea</taxon>
        <taxon>Rhabditida</taxon>
        <taxon>Rhabditina</taxon>
        <taxon>Rhabditomorpha</taxon>
        <taxon>Strongyloidea</taxon>
        <taxon>Strongylidae</taxon>
        <taxon>Strongylus</taxon>
    </lineage>
</organism>
<dbReference type="InterPro" id="IPR039551">
    <property type="entry name" value="Cho/carn_acyl_trans"/>
</dbReference>
<dbReference type="PANTHER" id="PTHR22589:SF16">
    <property type="entry name" value="CARNITINE O-PALMITOYLTRANSFERASE 2, MITOCHONDRIAL"/>
    <property type="match status" value="1"/>
</dbReference>
<evidence type="ECO:0000313" key="4">
    <source>
        <dbReference type="Proteomes" id="UP000270094"/>
    </source>
</evidence>
<evidence type="ECO:0000259" key="2">
    <source>
        <dbReference type="Pfam" id="PF00755"/>
    </source>
</evidence>
<name>A0A3P7IG25_STRVU</name>
<proteinExistence type="inferred from homology"/>
<dbReference type="PANTHER" id="PTHR22589">
    <property type="entry name" value="CARNITINE O-ACYLTRANSFERASE"/>
    <property type="match status" value="1"/>
</dbReference>
<evidence type="ECO:0000313" key="3">
    <source>
        <dbReference type="EMBL" id="VDM66813.1"/>
    </source>
</evidence>
<dbReference type="AlphaFoldDB" id="A0A3P7IG25"/>
<keyword evidence="4" id="KW-1185">Reference proteome</keyword>
<dbReference type="EMBL" id="UYYB01003797">
    <property type="protein sequence ID" value="VDM66813.1"/>
    <property type="molecule type" value="Genomic_DNA"/>
</dbReference>
<dbReference type="SUPFAM" id="SSF52777">
    <property type="entry name" value="CoA-dependent acyltransferases"/>
    <property type="match status" value="1"/>
</dbReference>
<dbReference type="InterPro" id="IPR023213">
    <property type="entry name" value="CAT-like_dom_sf"/>
</dbReference>
<protein>
    <recommendedName>
        <fullName evidence="2">Choline/carnitine acyltransferase domain-containing protein</fullName>
    </recommendedName>
</protein>
<dbReference type="GO" id="GO:0004095">
    <property type="term" value="F:carnitine O-palmitoyltransferase activity"/>
    <property type="evidence" value="ECO:0007669"/>
    <property type="project" value="TreeGrafter"/>
</dbReference>
<evidence type="ECO:0000256" key="1">
    <source>
        <dbReference type="ARBA" id="ARBA00005232"/>
    </source>
</evidence>
<sequence>MRSATAATREATLALLSGKTEKAGDLLLQCSNTHSQLVKEASMAYFITVLSIDPLTSTFVGQGFDRHLLGLKITAERLGKKIPAVFEDPGFNRMSHFVLSTSTLSTNTIVFGGFGPVVKDGFGIGYNVSSSRVGAVITSHKRNRDAKDFGRALEKSLDTLKNFVNKQ</sequence>
<dbReference type="Proteomes" id="UP000270094">
    <property type="component" value="Unassembled WGS sequence"/>
</dbReference>
<dbReference type="GO" id="GO:0005739">
    <property type="term" value="C:mitochondrion"/>
    <property type="evidence" value="ECO:0007669"/>
    <property type="project" value="TreeGrafter"/>
</dbReference>
<dbReference type="Pfam" id="PF00755">
    <property type="entry name" value="Carn_acyltransf"/>
    <property type="match status" value="1"/>
</dbReference>
<dbReference type="Gene3D" id="3.30.559.10">
    <property type="entry name" value="Chloramphenicol acetyltransferase-like domain"/>
    <property type="match status" value="1"/>
</dbReference>
<reference evidence="3 4" key="1">
    <citation type="submission" date="2018-11" db="EMBL/GenBank/DDBJ databases">
        <authorList>
            <consortium name="Pathogen Informatics"/>
        </authorList>
    </citation>
    <scope>NUCLEOTIDE SEQUENCE [LARGE SCALE GENOMIC DNA]</scope>
</reference>
<dbReference type="InterPro" id="IPR000542">
    <property type="entry name" value="Carn_acyl_trans"/>
</dbReference>
<accession>A0A3P7IG25</accession>
<dbReference type="OrthoDB" id="240216at2759"/>
<comment type="similarity">
    <text evidence="1">Belongs to the carnitine/choline acetyltransferase family.</text>
</comment>
<gene>
    <name evidence="3" type="ORF">SVUK_LOCUS1811</name>
</gene>
<feature type="domain" description="Choline/carnitine acyltransferase" evidence="2">
    <location>
        <begin position="60"/>
        <end position="155"/>
    </location>
</feature>